<evidence type="ECO:0000313" key="5">
    <source>
        <dbReference type="EMBL" id="MYL27921.1"/>
    </source>
</evidence>
<dbReference type="Gene3D" id="3.90.245.10">
    <property type="entry name" value="Ribonucleoside hydrolase-like"/>
    <property type="match status" value="1"/>
</dbReference>
<dbReference type="InterPro" id="IPR023186">
    <property type="entry name" value="IUNH"/>
</dbReference>
<reference evidence="5 6" key="1">
    <citation type="submission" date="2019-11" db="EMBL/GenBank/DDBJ databases">
        <title>Genome sequences of 17 halophilic strains isolated from different environments.</title>
        <authorList>
            <person name="Furrow R.E."/>
        </authorList>
    </citation>
    <scope>NUCLEOTIDE SEQUENCE [LARGE SCALE GENOMIC DNA]</scope>
    <source>
        <strain evidence="5 6">22507_15_FS</strain>
    </source>
</reference>
<evidence type="ECO:0000256" key="2">
    <source>
        <dbReference type="ARBA" id="ARBA00023295"/>
    </source>
</evidence>
<organism evidence="5 6">
    <name type="scientific">Vreelandella halophila</name>
    <dbReference type="NCBI Taxonomy" id="86177"/>
    <lineage>
        <taxon>Bacteria</taxon>
        <taxon>Pseudomonadati</taxon>
        <taxon>Pseudomonadota</taxon>
        <taxon>Gammaproteobacteria</taxon>
        <taxon>Oceanospirillales</taxon>
        <taxon>Halomonadaceae</taxon>
        <taxon>Vreelandella</taxon>
    </lineage>
</organism>
<evidence type="ECO:0000256" key="3">
    <source>
        <dbReference type="SAM" id="SignalP"/>
    </source>
</evidence>
<feature type="signal peptide" evidence="3">
    <location>
        <begin position="1"/>
        <end position="19"/>
    </location>
</feature>
<feature type="chain" id="PRO_5040984592" evidence="3">
    <location>
        <begin position="20"/>
        <end position="363"/>
    </location>
</feature>
<keyword evidence="2" id="KW-0326">Glycosidase</keyword>
<accession>A0A9X4YDX1</accession>
<keyword evidence="3" id="KW-0732">Signal</keyword>
<protein>
    <submittedName>
        <fullName evidence="5">Nucleoside hydrolase</fullName>
    </submittedName>
</protein>
<name>A0A9X4YDX1_9GAMM</name>
<keyword evidence="6" id="KW-1185">Reference proteome</keyword>
<comment type="caution">
    <text evidence="5">The sequence shown here is derived from an EMBL/GenBank/DDBJ whole genome shotgun (WGS) entry which is preliminary data.</text>
</comment>
<dbReference type="SUPFAM" id="SSF53590">
    <property type="entry name" value="Nucleoside hydrolase"/>
    <property type="match status" value="1"/>
</dbReference>
<feature type="domain" description="Inosine/uridine-preferring nucleoside hydrolase" evidence="4">
    <location>
        <begin position="22"/>
        <end position="295"/>
    </location>
</feature>
<dbReference type="Pfam" id="PF01156">
    <property type="entry name" value="IU_nuc_hydro"/>
    <property type="match status" value="1"/>
</dbReference>
<dbReference type="InterPro" id="IPR036452">
    <property type="entry name" value="Ribo_hydro-like"/>
</dbReference>
<dbReference type="AlphaFoldDB" id="A0A9X4YDX1"/>
<dbReference type="PANTHER" id="PTHR12304:SF46">
    <property type="entry name" value="INOSINE-ADENOSINE-GUANOSINE-NUCLEOSIDE HYDROLASE"/>
    <property type="match status" value="1"/>
</dbReference>
<dbReference type="GO" id="GO:0008477">
    <property type="term" value="F:purine nucleosidase activity"/>
    <property type="evidence" value="ECO:0007669"/>
    <property type="project" value="TreeGrafter"/>
</dbReference>
<keyword evidence="1 5" id="KW-0378">Hydrolase</keyword>
<dbReference type="Proteomes" id="UP000460751">
    <property type="component" value="Unassembled WGS sequence"/>
</dbReference>
<dbReference type="GO" id="GO:0006152">
    <property type="term" value="P:purine nucleoside catabolic process"/>
    <property type="evidence" value="ECO:0007669"/>
    <property type="project" value="TreeGrafter"/>
</dbReference>
<sequence>MLKGWCCAGFLMVALSAGAKPVILDNDMAIDDWAALLYLLHHPDAEVQAVTIAASGESHCEPGLENTLRLLDLPGDGPGDIPVACGDSAPLDGYSVFPEAWRQDSDTLSGVALPGSEREPDSRAAHEVIHEVIREASEPVTLVATGTLTNIARWLERYPGDHDKVAELVIMGGNLDVPGNIIVPGFTDGHPNTSAEWNFFVDPVAADRVLQADLPTVLVGLDVTNQVRVTPGFAKRFESSVTTESAEFWAQVLEVNDWFIESGEYYFWDVLAAMTAMDPSLCRGDTHRLGVVQETTEVPWQQTTDPAMPNRRWDGKPRSHLDAATAGTLFPEPAASPVTVCLETDPERVFRGFRRVLNNAYAD</sequence>
<dbReference type="EMBL" id="WMEX01000008">
    <property type="protein sequence ID" value="MYL27921.1"/>
    <property type="molecule type" value="Genomic_DNA"/>
</dbReference>
<dbReference type="PANTHER" id="PTHR12304">
    <property type="entry name" value="INOSINE-URIDINE PREFERRING NUCLEOSIDE HYDROLASE"/>
    <property type="match status" value="1"/>
</dbReference>
<proteinExistence type="predicted"/>
<evidence type="ECO:0000259" key="4">
    <source>
        <dbReference type="Pfam" id="PF01156"/>
    </source>
</evidence>
<dbReference type="GO" id="GO:0005829">
    <property type="term" value="C:cytosol"/>
    <property type="evidence" value="ECO:0007669"/>
    <property type="project" value="TreeGrafter"/>
</dbReference>
<evidence type="ECO:0000256" key="1">
    <source>
        <dbReference type="ARBA" id="ARBA00022801"/>
    </source>
</evidence>
<dbReference type="InterPro" id="IPR001910">
    <property type="entry name" value="Inosine/uridine_hydrolase_dom"/>
</dbReference>
<gene>
    <name evidence="5" type="ORF">GLW01_14095</name>
</gene>
<evidence type="ECO:0000313" key="6">
    <source>
        <dbReference type="Proteomes" id="UP000460751"/>
    </source>
</evidence>